<evidence type="ECO:0000313" key="2">
    <source>
        <dbReference type="EMBL" id="GAA5051387.1"/>
    </source>
</evidence>
<comment type="caution">
    <text evidence="2">The sequence shown here is derived from an EMBL/GenBank/DDBJ whole genome shotgun (WGS) entry which is preliminary data.</text>
</comment>
<feature type="domain" description="DUF7344" evidence="1">
    <location>
        <begin position="33"/>
        <end position="112"/>
    </location>
</feature>
<keyword evidence="3" id="KW-1185">Reference proteome</keyword>
<gene>
    <name evidence="2" type="ORF">GCM10025751_26490</name>
</gene>
<dbReference type="RefSeq" id="WP_227777624.1">
    <property type="nucleotide sequence ID" value="NZ_BAABKX010000008.1"/>
</dbReference>
<reference evidence="2 3" key="1">
    <citation type="journal article" date="2019" name="Int. J. Syst. Evol. Microbiol.">
        <title>The Global Catalogue of Microorganisms (GCM) 10K type strain sequencing project: providing services to taxonomists for standard genome sequencing and annotation.</title>
        <authorList>
            <consortium name="The Broad Institute Genomics Platform"/>
            <consortium name="The Broad Institute Genome Sequencing Center for Infectious Disease"/>
            <person name="Wu L."/>
            <person name="Ma J."/>
        </authorList>
    </citation>
    <scope>NUCLEOTIDE SEQUENCE [LARGE SCALE GENOMIC DNA]</scope>
    <source>
        <strain evidence="2 3">JCM 17504</strain>
    </source>
</reference>
<dbReference type="GeneID" id="68616227"/>
<dbReference type="AlphaFoldDB" id="A0AAV3UI93"/>
<name>A0AAV3UI93_9EURY</name>
<evidence type="ECO:0000313" key="3">
    <source>
        <dbReference type="Proteomes" id="UP001501729"/>
    </source>
</evidence>
<proteinExistence type="predicted"/>
<dbReference type="Proteomes" id="UP001501729">
    <property type="component" value="Unassembled WGS sequence"/>
</dbReference>
<evidence type="ECO:0000259" key="1">
    <source>
        <dbReference type="Pfam" id="PF24035"/>
    </source>
</evidence>
<dbReference type="EMBL" id="BAABKX010000008">
    <property type="protein sequence ID" value="GAA5051387.1"/>
    <property type="molecule type" value="Genomic_DNA"/>
</dbReference>
<organism evidence="2 3">
    <name type="scientific">Haladaptatus pallidirubidus</name>
    <dbReference type="NCBI Taxonomy" id="1008152"/>
    <lineage>
        <taxon>Archaea</taxon>
        <taxon>Methanobacteriati</taxon>
        <taxon>Methanobacteriota</taxon>
        <taxon>Stenosarchaea group</taxon>
        <taxon>Halobacteria</taxon>
        <taxon>Halobacteriales</taxon>
        <taxon>Haladaptataceae</taxon>
        <taxon>Haladaptatus</taxon>
    </lineage>
</organism>
<protein>
    <recommendedName>
        <fullName evidence="1">DUF7344 domain-containing protein</fullName>
    </recommendedName>
</protein>
<dbReference type="InterPro" id="IPR055768">
    <property type="entry name" value="DUF7344"/>
</dbReference>
<sequence length="180" mass="20387">MSVNSKTDSTISQTELAVRLDDSEQTIEKDDLFHLLQASRRRSALIYLRERNEPVSLGELAEHVAAWENNKSTAELVSKERQNVYISLYQCHLDKLAEHGIIAFNKDRGLITRLEKASQLDPYLEVENNRLTSLSESQPNDVGSKSIVQKILSVLREIRGESPVLEGGDESDKVPSNRRR</sequence>
<dbReference type="Pfam" id="PF24035">
    <property type="entry name" value="DUF7344"/>
    <property type="match status" value="1"/>
</dbReference>
<accession>A0AAV3UI93</accession>